<reference evidence="1 2" key="1">
    <citation type="submission" date="2021-03" db="EMBL/GenBank/DDBJ databases">
        <title>Genomic Encyclopedia of Type Strains, Phase IV (KMG-IV): sequencing the most valuable type-strain genomes for metagenomic binning, comparative biology and taxonomic classification.</title>
        <authorList>
            <person name="Goeker M."/>
        </authorList>
    </citation>
    <scope>NUCLEOTIDE SEQUENCE [LARGE SCALE GENOMIC DNA]</scope>
    <source>
        <strain evidence="1 2">DSM 24738</strain>
    </source>
</reference>
<keyword evidence="2" id="KW-1185">Reference proteome</keyword>
<sequence length="153" mass="17307">MMDKQSLLLGAGLGMILSAVVLHYIPPLFGPATDPSVSPPPKSAPLTVEQGEKWMSEHGYVVMKQKQWNEYEKKRKELEANPPKSTITIYIQPGSNVEGIERMLVGAGLLPQQNQFIRLMKEKDLTRRVRTGAYTFEGKVNEELIIEEITRQR</sequence>
<comment type="caution">
    <text evidence="1">The sequence shown here is derived from an EMBL/GenBank/DDBJ whole genome shotgun (WGS) entry which is preliminary data.</text>
</comment>
<protein>
    <recommendedName>
        <fullName evidence="3">Aminodeoxychorismate lyase</fullName>
    </recommendedName>
</protein>
<dbReference type="Proteomes" id="UP001519343">
    <property type="component" value="Unassembled WGS sequence"/>
</dbReference>
<evidence type="ECO:0000313" key="2">
    <source>
        <dbReference type="Proteomes" id="UP001519343"/>
    </source>
</evidence>
<dbReference type="RefSeq" id="WP_209809554.1">
    <property type="nucleotide sequence ID" value="NZ_JAGGKT010000003.1"/>
</dbReference>
<evidence type="ECO:0000313" key="1">
    <source>
        <dbReference type="EMBL" id="MBP1931453.1"/>
    </source>
</evidence>
<gene>
    <name evidence="1" type="ORF">J2Z37_001454</name>
</gene>
<proteinExistence type="predicted"/>
<organism evidence="1 2">
    <name type="scientific">Ammoniphilus resinae</name>
    <dbReference type="NCBI Taxonomy" id="861532"/>
    <lineage>
        <taxon>Bacteria</taxon>
        <taxon>Bacillati</taxon>
        <taxon>Bacillota</taxon>
        <taxon>Bacilli</taxon>
        <taxon>Bacillales</taxon>
        <taxon>Paenibacillaceae</taxon>
        <taxon>Aneurinibacillus group</taxon>
        <taxon>Ammoniphilus</taxon>
    </lineage>
</organism>
<name>A0ABS4GMF4_9BACL</name>
<evidence type="ECO:0008006" key="3">
    <source>
        <dbReference type="Google" id="ProtNLM"/>
    </source>
</evidence>
<dbReference type="EMBL" id="JAGGKT010000003">
    <property type="protein sequence ID" value="MBP1931453.1"/>
    <property type="molecule type" value="Genomic_DNA"/>
</dbReference>
<accession>A0ABS4GMF4</accession>
<dbReference type="Gene3D" id="3.30.1490.480">
    <property type="entry name" value="Endolytic murein transglycosylase"/>
    <property type="match status" value="1"/>
</dbReference>